<feature type="domain" description="Polysaccharide pyruvyl transferase" evidence="8">
    <location>
        <begin position="596"/>
        <end position="741"/>
    </location>
</feature>
<dbReference type="InterPro" id="IPR004853">
    <property type="entry name" value="Sugar_P_trans_dom"/>
</dbReference>
<evidence type="ECO:0000256" key="1">
    <source>
        <dbReference type="ARBA" id="ARBA00004141"/>
    </source>
</evidence>
<accession>A0A2V3IKN0</accession>
<keyword evidence="10" id="KW-1185">Reference proteome</keyword>
<organism evidence="9 10">
    <name type="scientific">Gracilariopsis chorda</name>
    <dbReference type="NCBI Taxonomy" id="448386"/>
    <lineage>
        <taxon>Eukaryota</taxon>
        <taxon>Rhodophyta</taxon>
        <taxon>Florideophyceae</taxon>
        <taxon>Rhodymeniophycidae</taxon>
        <taxon>Gracilariales</taxon>
        <taxon>Gracilariaceae</taxon>
        <taxon>Gracilariopsis</taxon>
    </lineage>
</organism>
<feature type="transmembrane region" description="Helical" evidence="6">
    <location>
        <begin position="20"/>
        <end position="39"/>
    </location>
</feature>
<keyword evidence="3 6" id="KW-1133">Transmembrane helix</keyword>
<dbReference type="PANTHER" id="PTHR11132">
    <property type="entry name" value="SOLUTE CARRIER FAMILY 35"/>
    <property type="match status" value="1"/>
</dbReference>
<evidence type="ECO:0000256" key="2">
    <source>
        <dbReference type="ARBA" id="ARBA00022692"/>
    </source>
</evidence>
<evidence type="ECO:0000259" key="7">
    <source>
        <dbReference type="Pfam" id="PF03151"/>
    </source>
</evidence>
<dbReference type="Pfam" id="PF03151">
    <property type="entry name" value="TPT"/>
    <property type="match status" value="1"/>
</dbReference>
<dbReference type="InterPro" id="IPR037185">
    <property type="entry name" value="EmrE-like"/>
</dbReference>
<dbReference type="InterPro" id="IPR050186">
    <property type="entry name" value="TPT_transporter"/>
</dbReference>
<evidence type="ECO:0000313" key="9">
    <source>
        <dbReference type="EMBL" id="PXF42656.1"/>
    </source>
</evidence>
<dbReference type="Pfam" id="PF04230">
    <property type="entry name" value="PS_pyruv_trans"/>
    <property type="match status" value="1"/>
</dbReference>
<dbReference type="InterPro" id="IPR007345">
    <property type="entry name" value="Polysacch_pyruvyl_Trfase"/>
</dbReference>
<feature type="transmembrane region" description="Helical" evidence="6">
    <location>
        <begin position="151"/>
        <end position="174"/>
    </location>
</feature>
<evidence type="ECO:0000256" key="4">
    <source>
        <dbReference type="ARBA" id="ARBA00023136"/>
    </source>
</evidence>
<feature type="transmembrane region" description="Helical" evidence="6">
    <location>
        <begin position="107"/>
        <end position="130"/>
    </location>
</feature>
<feature type="domain" description="Sugar phosphate transporter" evidence="7">
    <location>
        <begin position="22"/>
        <end position="318"/>
    </location>
</feature>
<dbReference type="SUPFAM" id="SSF103481">
    <property type="entry name" value="Multidrug resistance efflux transporter EmrE"/>
    <property type="match status" value="1"/>
</dbReference>
<dbReference type="AlphaFoldDB" id="A0A2V3IKN0"/>
<evidence type="ECO:0000256" key="3">
    <source>
        <dbReference type="ARBA" id="ARBA00022989"/>
    </source>
</evidence>
<evidence type="ECO:0000256" key="6">
    <source>
        <dbReference type="SAM" id="Phobius"/>
    </source>
</evidence>
<dbReference type="EMBL" id="NBIV01000154">
    <property type="protein sequence ID" value="PXF42656.1"/>
    <property type="molecule type" value="Genomic_DNA"/>
</dbReference>
<comment type="caution">
    <text evidence="9">The sequence shown here is derived from an EMBL/GenBank/DDBJ whole genome shotgun (WGS) entry which is preliminary data.</text>
</comment>
<name>A0A2V3IKN0_9FLOR</name>
<keyword evidence="2 6" id="KW-0812">Transmembrane</keyword>
<comment type="subcellular location">
    <subcellularLocation>
        <location evidence="1">Membrane</location>
        <topology evidence="1">Multi-pass membrane protein</topology>
    </subcellularLocation>
</comment>
<feature type="transmembrane region" description="Helical" evidence="6">
    <location>
        <begin position="219"/>
        <end position="239"/>
    </location>
</feature>
<keyword evidence="4 6" id="KW-0472">Membrane</keyword>
<feature type="region of interest" description="Disordered" evidence="5">
    <location>
        <begin position="395"/>
        <end position="418"/>
    </location>
</feature>
<feature type="transmembrane region" description="Helical" evidence="6">
    <location>
        <begin position="180"/>
        <end position="198"/>
    </location>
</feature>
<reference evidence="9 10" key="1">
    <citation type="journal article" date="2018" name="Mol. Biol. Evol.">
        <title>Analysis of the draft genome of the red seaweed Gracilariopsis chorda provides insights into genome size evolution in Rhodophyta.</title>
        <authorList>
            <person name="Lee J."/>
            <person name="Yang E.C."/>
            <person name="Graf L."/>
            <person name="Yang J.H."/>
            <person name="Qiu H."/>
            <person name="Zel Zion U."/>
            <person name="Chan C.X."/>
            <person name="Stephens T.G."/>
            <person name="Weber A.P.M."/>
            <person name="Boo G.H."/>
            <person name="Boo S.M."/>
            <person name="Kim K.M."/>
            <person name="Shin Y."/>
            <person name="Jung M."/>
            <person name="Lee S.J."/>
            <person name="Yim H.S."/>
            <person name="Lee J.H."/>
            <person name="Bhattacharya D."/>
            <person name="Yoon H.S."/>
        </authorList>
    </citation>
    <scope>NUCLEOTIDE SEQUENCE [LARGE SCALE GENOMIC DNA]</scope>
    <source>
        <strain evidence="9 10">SKKU-2015</strain>
        <tissue evidence="9">Whole body</tissue>
    </source>
</reference>
<gene>
    <name evidence="9" type="ORF">BWQ96_07599</name>
</gene>
<protein>
    <submittedName>
        <fullName evidence="9">Glucose-6-phosphate/phosphate translocator 1, chloroplastic</fullName>
    </submittedName>
</protein>
<sequence length="815" mass="91431">MVGIVSFTALTRGPSYSRVSLLAILFLVWWACNSIYAIDAQLLLTKFPSDLLFVDLSFSQILVGMLMAYMLSLSKPSVLQTKGKETTPSLQQDNRFFSFSLRPFRTIALAIGFFHLVGTLLTNSSYRLIGSTSTLMWKLTEPLAALLLKRVILGEPTSVLSFFGMLMVLGGVIMFSEHSFTVLTVSPIVLANLCLPLRNILMKRDQRSLSKNMTTEQRFFMLQVCSLPFGVLILLYKLIFHGFSMPSFPYLLRNAVLFNSYQFASIALLEMMDALTHSLLNTLKRFSGIIISAIVLGDSLNLSHIAGLALAGMGFPLYLAGKETDAMKSRRNSKRTFLAVQFLLLLAVIFSSCRDAVEKSPSLPDISKTTSPLSAPNHTLTLPVSVQTLSFGKDRQAPSLGDSDLRGETSNATALSSRTHEHPIAFSSTTNGDSIQKYVVSNCVKYPRADIVYKRYEEALKDTGKNHGNLVWQYATMHRLVDFTSSLTCNRTRSVCSKKVPEVEDRKMLYYRPIANIFDLGVQMLFEFERRVVEEDGDVMLLIGIGIQHSFQRNIRVEDLSPGEQIRTSAKDFEFTEPAKAMLQTMQAHKVPMLMRGSFTLEAARLAGYEYGVAAGCPSLFINNDVHLGRSLQLKYEALKRRIGDRTLKVAINMKPQKKITGFLASLLEEYPNSYMYVQTLEDLTQMKEAGIPFKRLRFISDAEEWMESLRTMDVAFGARIHGNMIALGAGIPAFVIAPDHRVLELVERMKVPYTTYYDKRLVHGLDVAKLVTDVGFSGEEFDRNRCDIAKLYKKVFGRYGLRLSRHAEQISAIC</sequence>
<proteinExistence type="predicted"/>
<evidence type="ECO:0000313" key="10">
    <source>
        <dbReference type="Proteomes" id="UP000247409"/>
    </source>
</evidence>
<feature type="compositionally biased region" description="Polar residues" evidence="5">
    <location>
        <begin position="408"/>
        <end position="417"/>
    </location>
</feature>
<dbReference type="GO" id="GO:0016020">
    <property type="term" value="C:membrane"/>
    <property type="evidence" value="ECO:0007669"/>
    <property type="project" value="UniProtKB-SubCell"/>
</dbReference>
<dbReference type="OrthoDB" id="9277at2759"/>
<feature type="transmembrane region" description="Helical" evidence="6">
    <location>
        <begin position="51"/>
        <end position="71"/>
    </location>
</feature>
<dbReference type="Proteomes" id="UP000247409">
    <property type="component" value="Unassembled WGS sequence"/>
</dbReference>
<evidence type="ECO:0000256" key="5">
    <source>
        <dbReference type="SAM" id="MobiDB-lite"/>
    </source>
</evidence>
<evidence type="ECO:0000259" key="8">
    <source>
        <dbReference type="Pfam" id="PF04230"/>
    </source>
</evidence>